<dbReference type="PRINTS" id="PR00732">
    <property type="entry name" value="GLHYDRLASE4"/>
</dbReference>
<feature type="binding site" evidence="10">
    <location>
        <position position="177"/>
    </location>
    <ligand>
        <name>Mn(2+)</name>
        <dbReference type="ChEBI" id="CHEBI:29035"/>
    </ligand>
</feature>
<comment type="cofactor">
    <cofactor evidence="1">
        <name>Mn(2+)</name>
        <dbReference type="ChEBI" id="CHEBI:29035"/>
    </cofactor>
</comment>
<dbReference type="InterPro" id="IPR001088">
    <property type="entry name" value="Glyco_hydro_4"/>
</dbReference>
<dbReference type="GO" id="GO:0005975">
    <property type="term" value="P:carbohydrate metabolic process"/>
    <property type="evidence" value="ECO:0007669"/>
    <property type="project" value="InterPro"/>
</dbReference>
<reference evidence="14 15" key="1">
    <citation type="submission" date="2020-07" db="EMBL/GenBank/DDBJ databases">
        <title>Genomic Encyclopedia of Archaeal and Bacterial Type Strains, Phase II (KMG-II): from individual species to whole genera.</title>
        <authorList>
            <person name="Goeker M."/>
        </authorList>
    </citation>
    <scope>NUCLEOTIDE SEQUENCE [LARGE SCALE GENOMIC DNA]</scope>
    <source>
        <strain evidence="14 15">DSM 21226</strain>
    </source>
</reference>
<dbReference type="InterPro" id="IPR036291">
    <property type="entry name" value="NAD(P)-bd_dom_sf"/>
</dbReference>
<dbReference type="EMBL" id="JACCFH010000001">
    <property type="protein sequence ID" value="NYG33668.1"/>
    <property type="molecule type" value="Genomic_DNA"/>
</dbReference>
<keyword evidence="5 12" id="KW-0520">NAD</keyword>
<dbReference type="GO" id="GO:0004557">
    <property type="term" value="F:alpha-galactosidase activity"/>
    <property type="evidence" value="ECO:0007669"/>
    <property type="project" value="UniProtKB-EC"/>
</dbReference>
<keyword evidence="8 12" id="KW-0326">Glycosidase</keyword>
<dbReference type="CDD" id="cd05297">
    <property type="entry name" value="GH4_alpha_glucosidase_galactosidase"/>
    <property type="match status" value="1"/>
</dbReference>
<evidence type="ECO:0000256" key="9">
    <source>
        <dbReference type="PIRSR" id="PIRSR601088-2"/>
    </source>
</evidence>
<evidence type="ECO:0000313" key="14">
    <source>
        <dbReference type="EMBL" id="NYG33668.1"/>
    </source>
</evidence>
<dbReference type="SUPFAM" id="SSF51735">
    <property type="entry name" value="NAD(P)-binding Rossmann-fold domains"/>
    <property type="match status" value="1"/>
</dbReference>
<keyword evidence="10" id="KW-0408">Iron</keyword>
<dbReference type="Gene3D" id="3.90.1820.10">
    <property type="entry name" value="AglA-like glucosidase"/>
    <property type="match status" value="1"/>
</dbReference>
<evidence type="ECO:0000256" key="12">
    <source>
        <dbReference type="RuleBase" id="RU361152"/>
    </source>
</evidence>
<feature type="binding site" evidence="10">
    <location>
        <position position="207"/>
    </location>
    <ligand>
        <name>Mn(2+)</name>
        <dbReference type="ChEBI" id="CHEBI:29035"/>
    </ligand>
</feature>
<name>A0A7Y9R1A5_9BURK</name>
<comment type="similarity">
    <text evidence="2 12">Belongs to the glycosyl hydrolase 4 family.</text>
</comment>
<keyword evidence="15" id="KW-1185">Reference proteome</keyword>
<evidence type="ECO:0000256" key="5">
    <source>
        <dbReference type="ARBA" id="ARBA00023027"/>
    </source>
</evidence>
<evidence type="ECO:0000256" key="11">
    <source>
        <dbReference type="PIRSR" id="PIRSR601088-4"/>
    </source>
</evidence>
<dbReference type="GO" id="GO:0016616">
    <property type="term" value="F:oxidoreductase activity, acting on the CH-OH group of donors, NAD or NADP as acceptor"/>
    <property type="evidence" value="ECO:0007669"/>
    <property type="project" value="InterPro"/>
</dbReference>
<sequence length="473" mass="52664">MTAPNRRLKITLIGAGSTVFTRNLLGDLLSYPELAGAEIALHDIDAHRLGLSEQVARRIAGALGVSPVITASTDRRAALDGARFVLNTIQVGGYKPSTVTDFEIPKKYGLEQTIGDTLGIGGIMRGLRTIPVILDMLRDMEEVCADGAVHLNYVNPMAMITWALNRASTRIPTIGLCHSVQHTAAELARDLGIPVEEIDYHCAGINHMSFYLRFEHRGQDLYPRLREIQREGRMPDWNRVRYEMLHQLGHFPTESSEHFSEYVPWFIKQGREDLLKKFNIPLDEYPGRCQVFEHAWPYIERELQTPGSQDSAALLAQLRAADIHVMPREIDGAGQMIDGLRQITRSVEYGSAIIHSIVTGQPRVINGNVLNDRLIDNLPEGCAVEVPCLVDHNGVQPTRIGRLPVQLAALMRTNVNVQELVVEAILGQRGDHVYHAAMLDPHTAATLDLSQIRAMVDELLTAHRAVLPEFLHP</sequence>
<keyword evidence="10" id="KW-0533">Nickel</keyword>
<dbReference type="InterPro" id="IPR053715">
    <property type="entry name" value="GH4_Enzyme_sf"/>
</dbReference>
<dbReference type="InterPro" id="IPR015955">
    <property type="entry name" value="Lactate_DH/Glyco_Ohase_4_C"/>
</dbReference>
<evidence type="ECO:0000313" key="15">
    <source>
        <dbReference type="Proteomes" id="UP000518288"/>
    </source>
</evidence>
<evidence type="ECO:0000256" key="6">
    <source>
        <dbReference type="ARBA" id="ARBA00023211"/>
    </source>
</evidence>
<comment type="cofactor">
    <cofactor evidence="12">
        <name>NAD(+)</name>
        <dbReference type="ChEBI" id="CHEBI:57540"/>
    </cofactor>
    <text evidence="12">Binds 1 NAD(+) per subunit.</text>
</comment>
<feature type="binding site" evidence="9">
    <location>
        <position position="155"/>
    </location>
    <ligand>
        <name>substrate</name>
    </ligand>
</feature>
<dbReference type="PANTHER" id="PTHR32092:SF6">
    <property type="entry name" value="ALPHA-GALACTOSIDASE"/>
    <property type="match status" value="1"/>
</dbReference>
<evidence type="ECO:0000256" key="7">
    <source>
        <dbReference type="ARBA" id="ARBA00023277"/>
    </source>
</evidence>
<evidence type="ECO:0000256" key="8">
    <source>
        <dbReference type="ARBA" id="ARBA00023295"/>
    </source>
</evidence>
<dbReference type="NCBIfam" id="NF011657">
    <property type="entry name" value="PRK15076.1"/>
    <property type="match status" value="1"/>
</dbReference>
<dbReference type="Proteomes" id="UP000518288">
    <property type="component" value="Unassembled WGS sequence"/>
</dbReference>
<dbReference type="InterPro" id="IPR022616">
    <property type="entry name" value="Glyco_hydro_4_C"/>
</dbReference>
<comment type="caution">
    <text evidence="14">The sequence shown here is derived from an EMBL/GenBank/DDBJ whole genome shotgun (WGS) entry which is preliminary data.</text>
</comment>
<dbReference type="Pfam" id="PF02056">
    <property type="entry name" value="Glyco_hydro_4"/>
    <property type="match status" value="1"/>
</dbReference>
<evidence type="ECO:0000256" key="3">
    <source>
        <dbReference type="ARBA" id="ARBA00022723"/>
    </source>
</evidence>
<dbReference type="SUPFAM" id="SSF56327">
    <property type="entry name" value="LDH C-terminal domain-like"/>
    <property type="match status" value="1"/>
</dbReference>
<evidence type="ECO:0000256" key="10">
    <source>
        <dbReference type="PIRSR" id="PIRSR601088-3"/>
    </source>
</evidence>
<feature type="site" description="Increases basicity of active site Tyr" evidence="11">
    <location>
        <position position="116"/>
    </location>
</feature>
<dbReference type="PANTHER" id="PTHR32092">
    <property type="entry name" value="6-PHOSPHO-BETA-GLUCOSIDASE-RELATED"/>
    <property type="match status" value="1"/>
</dbReference>
<dbReference type="GO" id="GO:0046872">
    <property type="term" value="F:metal ion binding"/>
    <property type="evidence" value="ECO:0007669"/>
    <property type="project" value="UniProtKB-KW"/>
</dbReference>
<gene>
    <name evidence="14" type="ORF">BDD16_002654</name>
</gene>
<keyword evidence="4 12" id="KW-0378">Hydrolase</keyword>
<accession>A0A7Y9R1A5</accession>
<keyword evidence="3 10" id="KW-0479">Metal-binding</keyword>
<evidence type="ECO:0000259" key="13">
    <source>
        <dbReference type="Pfam" id="PF11975"/>
    </source>
</evidence>
<evidence type="ECO:0000256" key="1">
    <source>
        <dbReference type="ARBA" id="ARBA00001936"/>
    </source>
</evidence>
<feature type="domain" description="Glycosyl hydrolase family 4 C-terminal" evidence="13">
    <location>
        <begin position="202"/>
        <end position="443"/>
    </location>
</feature>
<dbReference type="RefSeq" id="WP_179634406.1">
    <property type="nucleotide sequence ID" value="NZ_JACCFH010000001.1"/>
</dbReference>
<keyword evidence="10" id="KW-0170">Cobalt</keyword>
<dbReference type="EC" id="3.2.1.22" evidence="14"/>
<dbReference type="Pfam" id="PF11975">
    <property type="entry name" value="Glyco_hydro_4C"/>
    <property type="match status" value="1"/>
</dbReference>
<keyword evidence="6 10" id="KW-0464">Manganese</keyword>
<evidence type="ECO:0000256" key="4">
    <source>
        <dbReference type="ARBA" id="ARBA00022801"/>
    </source>
</evidence>
<evidence type="ECO:0000256" key="2">
    <source>
        <dbReference type="ARBA" id="ARBA00010141"/>
    </source>
</evidence>
<protein>
    <submittedName>
        <fullName evidence="14">Alpha-galactosidase</fullName>
        <ecNumber evidence="14">3.2.1.22</ecNumber>
    </submittedName>
</protein>
<organism evidence="14 15">
    <name type="scientific">Sphaerotilus montanus</name>
    <dbReference type="NCBI Taxonomy" id="522889"/>
    <lineage>
        <taxon>Bacteria</taxon>
        <taxon>Pseudomonadati</taxon>
        <taxon>Pseudomonadota</taxon>
        <taxon>Betaproteobacteria</taxon>
        <taxon>Burkholderiales</taxon>
        <taxon>Sphaerotilaceae</taxon>
        <taxon>Sphaerotilus</taxon>
    </lineage>
</organism>
<keyword evidence="7" id="KW-0119">Carbohydrate metabolism</keyword>
<proteinExistence type="inferred from homology"/>
<dbReference type="AlphaFoldDB" id="A0A7Y9R1A5"/>